<dbReference type="Pfam" id="PF13113">
    <property type="entry name" value="DUF3970"/>
    <property type="match status" value="1"/>
</dbReference>
<keyword evidence="2" id="KW-1185">Reference proteome</keyword>
<dbReference type="HOGENOM" id="CLU_210859_0_0_9"/>
<evidence type="ECO:0000313" key="2">
    <source>
        <dbReference type="Proteomes" id="UP000029278"/>
    </source>
</evidence>
<evidence type="ECO:0000313" key="1">
    <source>
        <dbReference type="EMBL" id="KFM93010.1"/>
    </source>
</evidence>
<dbReference type="Proteomes" id="UP000029278">
    <property type="component" value="Unassembled WGS sequence"/>
</dbReference>
<sequence length="52" mass="6390">MLKIRVEGLPREIDRFLEHFQDYYRVLQRSKPYPNRNSEYVRVYVEIGSISE</sequence>
<name>A0A090YLH7_PAEMA</name>
<proteinExistence type="predicted"/>
<protein>
    <recommendedName>
        <fullName evidence="3">DUF3970 domain-containing protein</fullName>
    </recommendedName>
</protein>
<reference evidence="1 2" key="1">
    <citation type="submission" date="2014-04" db="EMBL/GenBank/DDBJ databases">
        <authorList>
            <person name="Bishop-Lilly K.A."/>
            <person name="Broomall S.M."/>
            <person name="Chain P.S."/>
            <person name="Chertkov O."/>
            <person name="Coyne S.R."/>
            <person name="Daligault H.E."/>
            <person name="Davenport K.W."/>
            <person name="Erkkila T."/>
            <person name="Frey K.G."/>
            <person name="Gibbons H.S."/>
            <person name="Gu W."/>
            <person name="Jaissle J."/>
            <person name="Johnson S.L."/>
            <person name="Koroleva G.I."/>
            <person name="Ladner J.T."/>
            <person name="Lo C.-C."/>
            <person name="Minogue T.D."/>
            <person name="Munk C."/>
            <person name="Palacios G.F."/>
            <person name="Redden C.L."/>
            <person name="Rosenzweig C.N."/>
            <person name="Scholz M.B."/>
            <person name="Teshima H."/>
            <person name="Xu Y."/>
        </authorList>
    </citation>
    <scope>NUCLEOTIDE SEQUENCE [LARGE SCALE GENOMIC DNA]</scope>
    <source>
        <strain evidence="1 2">8244</strain>
    </source>
</reference>
<dbReference type="GeneID" id="300402006"/>
<evidence type="ECO:0008006" key="3">
    <source>
        <dbReference type="Google" id="ProtNLM"/>
    </source>
</evidence>
<dbReference type="EMBL" id="JMQA01000053">
    <property type="protein sequence ID" value="KFM93010.1"/>
    <property type="molecule type" value="Genomic_DNA"/>
</dbReference>
<dbReference type="AlphaFoldDB" id="A0A090YLH7"/>
<dbReference type="STRING" id="44252.DJ90_2982"/>
<gene>
    <name evidence="1" type="ORF">DJ90_2982</name>
</gene>
<dbReference type="RefSeq" id="WP_115311225.1">
    <property type="nucleotide sequence ID" value="NZ_BOSD01000003.1"/>
</dbReference>
<organism evidence="1 2">
    <name type="scientific">Paenibacillus macerans</name>
    <name type="common">Bacillus macerans</name>
    <dbReference type="NCBI Taxonomy" id="44252"/>
    <lineage>
        <taxon>Bacteria</taxon>
        <taxon>Bacillati</taxon>
        <taxon>Bacillota</taxon>
        <taxon>Bacilli</taxon>
        <taxon>Bacillales</taxon>
        <taxon>Paenibacillaceae</taxon>
        <taxon>Paenibacillus</taxon>
    </lineage>
</organism>
<dbReference type="OrthoDB" id="2991371at2"/>
<comment type="caution">
    <text evidence="1">The sequence shown here is derived from an EMBL/GenBank/DDBJ whole genome shotgun (WGS) entry which is preliminary data.</text>
</comment>
<dbReference type="InterPro" id="IPR025088">
    <property type="entry name" value="DUF3970"/>
</dbReference>
<accession>A0A090YLH7</accession>